<dbReference type="Proteomes" id="UP000320876">
    <property type="component" value="Unassembled WGS sequence"/>
</dbReference>
<dbReference type="AlphaFoldDB" id="A0A542DFY6"/>
<protein>
    <submittedName>
        <fullName evidence="3">Uncharacterized protein (TIGR03086 family)</fullName>
    </submittedName>
</protein>
<dbReference type="SUPFAM" id="SSF109854">
    <property type="entry name" value="DinB/YfiT-like putative metalloenzymes"/>
    <property type="match status" value="1"/>
</dbReference>
<keyword evidence="4" id="KW-1185">Reference proteome</keyword>
<proteinExistence type="predicted"/>
<dbReference type="NCBIfam" id="TIGR03083">
    <property type="entry name" value="maleylpyruvate isomerase family mycothiol-dependent enzyme"/>
    <property type="match status" value="1"/>
</dbReference>
<name>A0A542DFY6_AMYCI</name>
<gene>
    <name evidence="3" type="ORF">FB471_1680</name>
</gene>
<reference evidence="3 4" key="1">
    <citation type="submission" date="2019-06" db="EMBL/GenBank/DDBJ databases">
        <title>Sequencing the genomes of 1000 actinobacteria strains.</title>
        <authorList>
            <person name="Klenk H.-P."/>
        </authorList>
    </citation>
    <scope>NUCLEOTIDE SEQUENCE [LARGE SCALE GENOMIC DNA]</scope>
    <source>
        <strain evidence="3 4">DSM 45679</strain>
    </source>
</reference>
<dbReference type="InterPro" id="IPR017520">
    <property type="entry name" value="CHP03086"/>
</dbReference>
<dbReference type="RefSeq" id="WP_141996752.1">
    <property type="nucleotide sequence ID" value="NZ_VFML01000001.1"/>
</dbReference>
<dbReference type="InterPro" id="IPR034660">
    <property type="entry name" value="DinB/YfiT-like"/>
</dbReference>
<dbReference type="InterPro" id="IPR017517">
    <property type="entry name" value="Maleyloyr_isom"/>
</dbReference>
<dbReference type="InterPro" id="IPR024344">
    <property type="entry name" value="MDMPI_metal-binding"/>
</dbReference>
<evidence type="ECO:0000256" key="1">
    <source>
        <dbReference type="SAM" id="MobiDB-lite"/>
    </source>
</evidence>
<organism evidence="3 4">
    <name type="scientific">Amycolatopsis cihanbeyliensis</name>
    <dbReference type="NCBI Taxonomy" id="1128664"/>
    <lineage>
        <taxon>Bacteria</taxon>
        <taxon>Bacillati</taxon>
        <taxon>Actinomycetota</taxon>
        <taxon>Actinomycetes</taxon>
        <taxon>Pseudonocardiales</taxon>
        <taxon>Pseudonocardiaceae</taxon>
        <taxon>Amycolatopsis</taxon>
    </lineage>
</organism>
<accession>A0A542DFY6</accession>
<evidence type="ECO:0000313" key="3">
    <source>
        <dbReference type="EMBL" id="TQJ01964.1"/>
    </source>
</evidence>
<sequence length="194" mass="20793">MDLREPNRAVLRLHEKLVSTVSTADLERPTPCAEWDLGALLRHLVSENHAFAEAATHGKATDWEGGRLGDDPHRALADSIAAVTSAFDGDGMLDREIAVRDFGTFPGTVVVGMHLVDSVVHGWDLARALGQPYEPDAGAVDAALRFMEGVPDDPDGRGPDGPFDKVVPMPQDAPPLHRLLGLTGRSPDWAAGPR</sequence>
<dbReference type="Gene3D" id="1.20.120.450">
    <property type="entry name" value="dinb family like domain"/>
    <property type="match status" value="1"/>
</dbReference>
<dbReference type="OrthoDB" id="5185819at2"/>
<dbReference type="GO" id="GO:0046872">
    <property type="term" value="F:metal ion binding"/>
    <property type="evidence" value="ECO:0007669"/>
    <property type="project" value="InterPro"/>
</dbReference>
<evidence type="ECO:0000259" key="2">
    <source>
        <dbReference type="Pfam" id="PF11716"/>
    </source>
</evidence>
<evidence type="ECO:0000313" key="4">
    <source>
        <dbReference type="Proteomes" id="UP000320876"/>
    </source>
</evidence>
<dbReference type="EMBL" id="VFML01000001">
    <property type="protein sequence ID" value="TQJ01964.1"/>
    <property type="molecule type" value="Genomic_DNA"/>
</dbReference>
<feature type="region of interest" description="Disordered" evidence="1">
    <location>
        <begin position="150"/>
        <end position="194"/>
    </location>
</feature>
<dbReference type="NCBIfam" id="TIGR03086">
    <property type="entry name" value="TIGR03086 family metal-binding protein"/>
    <property type="match status" value="1"/>
</dbReference>
<comment type="caution">
    <text evidence="3">The sequence shown here is derived from an EMBL/GenBank/DDBJ whole genome shotgun (WGS) entry which is preliminary data.</text>
</comment>
<feature type="domain" description="Mycothiol-dependent maleylpyruvate isomerase metal-binding" evidence="2">
    <location>
        <begin position="14"/>
        <end position="126"/>
    </location>
</feature>
<dbReference type="Pfam" id="PF11716">
    <property type="entry name" value="MDMPI_N"/>
    <property type="match status" value="1"/>
</dbReference>